<sequence>MQAGFGLKISPSAVLKNLLQHYPSGGQFIFEALQNAEDTDRATYFGALLDLTTHPATQIRPGVWRKRLQGPAIVFYDNGGFQDRDWQSLQRIYDSVKKHCPSEVGKYGMGSRSFFHIGDIIQIVSGSKYAILDPDERLSSDGQYGEMLDFLDDDFDGLSFHDAFPDETRPFEDLFGCTMQEPLAGTIIRVPLRAQQWAAESSFMPSAFTPQRARKIFQDFQKALGGPMPLFLSRVAHLELFLREAPRSLARLASLELTRGGEVAKGRPCAELVKVKEFLKKFETAEQLQEQLLQGRRSPEVMEVVQMEQGGSTKSSSRWLRFGRFFNLEVLNALPEEVPFVCLALPLDAPCDGLVFSHLPLSVKTGLPVHVHAGFALQDNRRGIWRHAEDLDGNHRTWVDWNEHIIGEVVPQVYADALTHLAESSLADAFSLWPRLEAEKDFQVVNEQLVALLRSRPVLRSAHFSTPTAPEDAEVLLTPTGPLKQLRAELHSLCERAGRRKVVDPPEHVVKLLMHYEAISTFDCLDAMHDVLTRYGSLSSYFAKDLPQALLLRILLAVLHWAGKTFNHDQLQELAGLVQGVAWLPTTSGHVTIEQAFDPKADLPALHVVRQGRPEIPSEAMKPFGNEAGFIWQALRSCGLKQQITWEDAVEEAKLIERESNQRLSELLFAHLEKAHQTMGAAPSSALAALRQRKWVLARRPVEAQHAQHAEPEAQAARMLHSLSELFPASQFHLVWAVAPTVHPDLGTAALLVPGKSVGKAPEILVSQLDACARAAPYLSSKGLSHPRLALGRCLKSILAVFEEIFRSHRAKATQLLRCLSVAYLPCLADSAGSAGAAGTGAALFEPRSTALRSAQSHVALSPALGILYNQESVRGIGVAMGVPEWPAVEVLKEAIPSFRPQAVALCAELAAGLERLKPKERPAARKGLKVPTNSGKLLRVEDVYINDAPWSKGKVETLDEKISSKDARLLGCTSVRDQLAKQCEDANDEDAFGQEADLVDQIALLLKDYSGRSDVVAEFVQNTDDFGASELKFVLSKERHVKDRVVDKRCENLQGPALYICSNKPLGEEDILRMQKVGGSAKQFEFASTGRFGVGLNVMYRYSECPQLCANGRLHFFDVSRSFVAREGQRRGKQYDLRQLQENFPDSLAPFEAFRKKYPVVFRLPLRTQRSKLGEAVTPEEVQRDLQQVAEEASSMLLFAKWLRSIRLETSGAGTGLICQHTVSMDQAQEKAHQEFFNSLPTTVQQVSKLQKDMTVCVWKRIASSLATKQSTVRAWVVVYNLALSSEPLRTLCRSLFDKALGGALLPLAAAAAPEDLSGDGRVCCGLPTPMASGATSWISGTFILSSSRKVIPLTAGADSPDHIAWNLEMLKGPAAQSLKTVMLECRSKVKRAQDVDKFFHLLSLGKSKGVLESTLAKATFSAALSDAIFPVVSSGGRSGASVEWVKGPSPLLRTACLPEDVQDALAFDGLELATLPPVPREIYEACLNDPARELTAQELCEFLASSWAAIRAKIFQSVELREAGMVVLSKDTWVTSLLKFAMISDWHCRLQNRAVYPVHACEHLEGVPLLRTADGKLCAFGSSNLRFNTDQQLLPTHKSLFLHKDTMEALQCIDLTKAKIPVRVEAPGVRGLELDDLVPYRKELEAMAVLQPDVGKNGRLKHLWCFIAKQGKIPTQPLRIPTQLKGWKLLPVHGTGEEALVVSLDFVWQTVAEADAKIRTALLEAGVYLLQSNVGAPAWRLLSAQVASEAEHVVRLLVGLSENDGLSHLSAKSRHSLLASFFPLTVQSQCLNEIRRLPFFKKAQDGFTSLSETRYCCLDPGHSRAGALERLRPASAVLLAWPTGELKPIYEHLDVRLCNGEMFMLEFILPCLPQACLRGASAKPYLDQLQDFVIVDKSLNVTAAARELAFVPCRAGLVHRPEELLDPELEVTQRFAACLGNFMPVEWMNLYCALLKRLGLQSTVPPAVLLKCAKHLDSHKERSVSEGIPEMSFCLVEAWAHAWLLHAGASVPALKEVAEHHIFVTMSWTQEQVKEEVKRMASQRKGDGKEGALRLRPLRNTAFGKAGSLVWSLRPVAHQAAKASTQLELLLEHHKSELGKLGALVDGQVPFDLLLAHVRNLCSFLQPEKEELAVEKQSLFYKQLKTCLQAASRAFSAASDVAGMGRVRCVPVKVADAADKPQQEMVFLATPRRSFFEGDAFHAKDFHGHLRAVDVPDNFKAEFLAALGVRHAPEAQDLAEVTARVAQEVASLNDCVVQHQVWVLQVCLKGAYELSQKKAEQLANFHMLDSEGKVAPVSELVWLDVESWRDRLSSEELRFCDDEPAGHILEFLSQLAGLTRVSDLVKEMTNAERQPVRKDSVQDSIRKMMLHPAFAEAAEVLLREKWPVSCLEPQLAAQSFVAAPELETTLWRGDRQVEGSQKKKCVFFGAGVWMISDAAFNNQEQAVEELLEAFWRLLFPASPREMKKLELDARLRELFKLAFTQGPAGIPELLRLKNVDSSLVRSKFFMVGDDVPQSLFDQLVYNMRVIFEVGEYIVAEVEDRKVVGVVQAWDLSDARAGLARQYKVQVSADGPCHILCHTQLYKIAGSNIAPALPLPAYQLVAFTNPSEAQETLGAVEPNQREQLEEVKGLLREMAELQEADYKRALKRLYLQWHPDKSGNTPFNNMIFRMIRRHCDWYLAGKRGSDGWLDEYTMSDSGSREPERAQREPQEPQEPQAQDFPRAARFPSQQESWFEEFERERHAASRPKSTRGGGLGRAPSVIRVDFVPQTAAWTPPRTVDEEEAEIWLLQAEFDFKAMKKLACPEGDALPAHAVWMACQVVEKALKSAMLRTCGVAQEEFTGKDSHDLPALYKRLRAASAETEPQMQAQQQLPGTQQDMAWLKEAYLAARYPNACGKRAVPALAYSEADAARAEALARAYVAWAKGLEDLPEPGAKRCRTAEAWQEVEISPAAPPAAGPQADVPNASPDATPKRRRLGHSPPLTPHAGPLPSAPKPPPLATRRLQQIETDAKPLTEG</sequence>
<keyword evidence="5" id="KW-1185">Reference proteome</keyword>
<evidence type="ECO:0000259" key="2">
    <source>
        <dbReference type="Pfam" id="PF05168"/>
    </source>
</evidence>
<organism evidence="4 5">
    <name type="scientific">Effrenium voratum</name>
    <dbReference type="NCBI Taxonomy" id="2562239"/>
    <lineage>
        <taxon>Eukaryota</taxon>
        <taxon>Sar</taxon>
        <taxon>Alveolata</taxon>
        <taxon>Dinophyceae</taxon>
        <taxon>Suessiales</taxon>
        <taxon>Symbiodiniaceae</taxon>
        <taxon>Effrenium</taxon>
    </lineage>
</organism>
<dbReference type="Pfam" id="PF05168">
    <property type="entry name" value="HEPN"/>
    <property type="match status" value="1"/>
</dbReference>
<dbReference type="InterPro" id="IPR036890">
    <property type="entry name" value="HATPase_C_sf"/>
</dbReference>
<evidence type="ECO:0000313" key="5">
    <source>
        <dbReference type="Proteomes" id="UP001178507"/>
    </source>
</evidence>
<feature type="region of interest" description="Disordered" evidence="1">
    <location>
        <begin position="2694"/>
        <end position="2762"/>
    </location>
</feature>
<dbReference type="InterPro" id="IPR036869">
    <property type="entry name" value="J_dom_sf"/>
</dbReference>
<dbReference type="Pfam" id="PF25794">
    <property type="entry name" value="SACS"/>
    <property type="match status" value="2"/>
</dbReference>
<evidence type="ECO:0000259" key="3">
    <source>
        <dbReference type="Pfam" id="PF25794"/>
    </source>
</evidence>
<dbReference type="Proteomes" id="UP001178507">
    <property type="component" value="Unassembled WGS sequence"/>
</dbReference>
<dbReference type="PANTHER" id="PTHR15600">
    <property type="entry name" value="SACSIN"/>
    <property type="match status" value="1"/>
</dbReference>
<accession>A0AA36JNG7</accession>
<dbReference type="InterPro" id="IPR052972">
    <property type="entry name" value="Sacsin_chaperone_reg"/>
</dbReference>
<dbReference type="SUPFAM" id="SSF81593">
    <property type="entry name" value="Nucleotidyltransferase substrate binding subunit/domain"/>
    <property type="match status" value="1"/>
</dbReference>
<dbReference type="PANTHER" id="PTHR15600:SF42">
    <property type="entry name" value="SACSIN"/>
    <property type="match status" value="1"/>
</dbReference>
<dbReference type="InterPro" id="IPR058210">
    <property type="entry name" value="SACS/Nov_dom"/>
</dbReference>
<evidence type="ECO:0000256" key="1">
    <source>
        <dbReference type="SAM" id="MobiDB-lite"/>
    </source>
</evidence>
<protein>
    <recommendedName>
        <fullName evidence="6">Sacsin</fullName>
    </recommendedName>
</protein>
<feature type="compositionally biased region" description="Basic and acidic residues" evidence="1">
    <location>
        <begin position="2703"/>
        <end position="2715"/>
    </location>
</feature>
<dbReference type="GO" id="GO:0030544">
    <property type="term" value="F:Hsp70 protein binding"/>
    <property type="evidence" value="ECO:0007669"/>
    <property type="project" value="TreeGrafter"/>
</dbReference>
<evidence type="ECO:0008006" key="6">
    <source>
        <dbReference type="Google" id="ProtNLM"/>
    </source>
</evidence>
<feature type="domain" description="Sacsin/Nov" evidence="3">
    <location>
        <begin position="998"/>
        <end position="1213"/>
    </location>
</feature>
<comment type="caution">
    <text evidence="4">The sequence shown here is derived from an EMBL/GenBank/DDBJ whole genome shotgun (WGS) entry which is preliminary data.</text>
</comment>
<feature type="domain" description="HEPN" evidence="2">
    <location>
        <begin position="2789"/>
        <end position="2930"/>
    </location>
</feature>
<name>A0AA36JNG7_9DINO</name>
<dbReference type="SUPFAM" id="SSF55874">
    <property type="entry name" value="ATPase domain of HSP90 chaperone/DNA topoisomerase II/histidine kinase"/>
    <property type="match status" value="1"/>
</dbReference>
<dbReference type="EMBL" id="CAUJNA010003771">
    <property type="protein sequence ID" value="CAJ1409458.1"/>
    <property type="molecule type" value="Genomic_DNA"/>
</dbReference>
<reference evidence="4" key="1">
    <citation type="submission" date="2023-08" db="EMBL/GenBank/DDBJ databases">
        <authorList>
            <person name="Chen Y."/>
            <person name="Shah S."/>
            <person name="Dougan E. K."/>
            <person name="Thang M."/>
            <person name="Chan C."/>
        </authorList>
    </citation>
    <scope>NUCLEOTIDE SEQUENCE</scope>
</reference>
<feature type="domain" description="Sacsin/Nov" evidence="3">
    <location>
        <begin position="14"/>
        <end position="242"/>
    </location>
</feature>
<gene>
    <name evidence="4" type="ORF">EVOR1521_LOCUS30550</name>
</gene>
<dbReference type="Gene3D" id="1.10.287.110">
    <property type="entry name" value="DnaJ domain"/>
    <property type="match status" value="1"/>
</dbReference>
<evidence type="ECO:0000313" key="4">
    <source>
        <dbReference type="EMBL" id="CAJ1409458.1"/>
    </source>
</evidence>
<feature type="region of interest" description="Disordered" evidence="1">
    <location>
        <begin position="2957"/>
        <end position="3022"/>
    </location>
</feature>
<proteinExistence type="predicted"/>
<dbReference type="InterPro" id="IPR007842">
    <property type="entry name" value="HEPN_dom"/>
</dbReference>
<dbReference type="Gene3D" id="1.20.120.330">
    <property type="entry name" value="Nucleotidyltransferases domain 2"/>
    <property type="match status" value="1"/>
</dbReference>